<evidence type="ECO:0000256" key="1">
    <source>
        <dbReference type="PROSITE-ProRule" id="PRU00339"/>
    </source>
</evidence>
<dbReference type="PROSITE" id="PS50005">
    <property type="entry name" value="TPR"/>
    <property type="match status" value="1"/>
</dbReference>
<accession>A1AQL4</accession>
<reference evidence="2 3" key="1">
    <citation type="submission" date="2006-10" db="EMBL/GenBank/DDBJ databases">
        <title>Complete sequence of chromosome of Pelobacter propionicus DSM 2379.</title>
        <authorList>
            <consortium name="US DOE Joint Genome Institute"/>
            <person name="Copeland A."/>
            <person name="Lucas S."/>
            <person name="Lapidus A."/>
            <person name="Barry K."/>
            <person name="Detter J.C."/>
            <person name="Glavina del Rio T."/>
            <person name="Hammon N."/>
            <person name="Israni S."/>
            <person name="Dalin E."/>
            <person name="Tice H."/>
            <person name="Pitluck S."/>
            <person name="Saunders E."/>
            <person name="Brettin T."/>
            <person name="Bruce D."/>
            <person name="Han C."/>
            <person name="Tapia R."/>
            <person name="Schmutz J."/>
            <person name="Larimer F."/>
            <person name="Land M."/>
            <person name="Hauser L."/>
            <person name="Kyrpides N."/>
            <person name="Kim E."/>
            <person name="Lovley D."/>
            <person name="Richardson P."/>
        </authorList>
    </citation>
    <scope>NUCLEOTIDE SEQUENCE [LARGE SCALE GENOMIC DNA]</scope>
    <source>
        <strain evidence="3">DSM 2379 / NBRC 103807 / OttBd1</strain>
    </source>
</reference>
<dbReference type="OrthoDB" id="9773829at2"/>
<organism evidence="2 3">
    <name type="scientific">Pelobacter propionicus (strain DSM 2379 / NBRC 103807 / OttBd1)</name>
    <dbReference type="NCBI Taxonomy" id="338966"/>
    <lineage>
        <taxon>Bacteria</taxon>
        <taxon>Pseudomonadati</taxon>
        <taxon>Thermodesulfobacteriota</taxon>
        <taxon>Desulfuromonadia</taxon>
        <taxon>Desulfuromonadales</taxon>
        <taxon>Desulfuromonadaceae</taxon>
        <taxon>Pelobacter</taxon>
    </lineage>
</organism>
<proteinExistence type="predicted"/>
<gene>
    <name evidence="2" type="ordered locus">Ppro_2026</name>
</gene>
<dbReference type="AlphaFoldDB" id="A1AQL4"/>
<dbReference type="KEGG" id="ppd:Ppro_2026"/>
<keyword evidence="1" id="KW-0802">TPR repeat</keyword>
<dbReference type="HOGENOM" id="CLU_801142_0_0_7"/>
<dbReference type="Gene3D" id="1.25.40.10">
    <property type="entry name" value="Tetratricopeptide repeat domain"/>
    <property type="match status" value="1"/>
</dbReference>
<sequence>MQHERASFWADIKNYEEHLAQNPDSYLFSRLSDAYLKLNLVDDALHTARRGVEKFPAYVAGQRSLALACYAKGLMDESRQALEAVVAAVPEDAESQRILGRLLVAAGDPEGAQRLYRVLLDFHPDDEECREELRLLEQPSLAEVAVGVQQSVEQTSVPDLPSLAFSEQEEDVIDLDDGDILLEEVVEEEPPVPAAAPRLDPLSTATLAELYVQQGFLSKALDIYRSLAVDDPGNSDALSRIAEIEAQQMERAAAGAVPPPLPEAVSLLTVQEVPTLPSGIPVQGQSDAVVATLEGWLDSIRRIKACR</sequence>
<evidence type="ECO:0000313" key="2">
    <source>
        <dbReference type="EMBL" id="ABK99634.1"/>
    </source>
</evidence>
<feature type="repeat" description="TPR" evidence="1">
    <location>
        <begin position="93"/>
        <end position="126"/>
    </location>
</feature>
<dbReference type="SUPFAM" id="SSF48452">
    <property type="entry name" value="TPR-like"/>
    <property type="match status" value="1"/>
</dbReference>
<dbReference type="RefSeq" id="WP_011735900.1">
    <property type="nucleotide sequence ID" value="NC_008609.1"/>
</dbReference>
<dbReference type="Pfam" id="PF13432">
    <property type="entry name" value="TPR_16"/>
    <property type="match status" value="1"/>
</dbReference>
<dbReference type="eggNOG" id="COG4783">
    <property type="taxonomic scope" value="Bacteria"/>
</dbReference>
<dbReference type="STRING" id="338966.Ppro_2026"/>
<dbReference type="InterPro" id="IPR011990">
    <property type="entry name" value="TPR-like_helical_dom_sf"/>
</dbReference>
<dbReference type="EMBL" id="CP000482">
    <property type="protein sequence ID" value="ABK99634.1"/>
    <property type="molecule type" value="Genomic_DNA"/>
</dbReference>
<protein>
    <submittedName>
        <fullName evidence="2">Tetratricopeptide TPR_4</fullName>
    </submittedName>
</protein>
<evidence type="ECO:0000313" key="3">
    <source>
        <dbReference type="Proteomes" id="UP000006732"/>
    </source>
</evidence>
<dbReference type="InterPro" id="IPR019734">
    <property type="entry name" value="TPR_rpt"/>
</dbReference>
<dbReference type="Proteomes" id="UP000006732">
    <property type="component" value="Chromosome"/>
</dbReference>
<keyword evidence="3" id="KW-1185">Reference proteome</keyword>
<name>A1AQL4_PELPD</name>